<gene>
    <name evidence="2" type="ORF">CKAN_00758200</name>
</gene>
<dbReference type="AlphaFoldDB" id="A0A3S4NM71"/>
<proteinExistence type="predicted"/>
<dbReference type="EMBL" id="QPKB01000003">
    <property type="protein sequence ID" value="RWR79026.1"/>
    <property type="molecule type" value="Genomic_DNA"/>
</dbReference>
<evidence type="ECO:0000313" key="3">
    <source>
        <dbReference type="Proteomes" id="UP000283530"/>
    </source>
</evidence>
<accession>A0A3S4NM71</accession>
<name>A0A3S4NM71_9MAGN</name>
<reference evidence="2 3" key="1">
    <citation type="journal article" date="2019" name="Nat. Plants">
        <title>Stout camphor tree genome fills gaps in understanding of flowering plant genome evolution.</title>
        <authorList>
            <person name="Chaw S.M."/>
            <person name="Liu Y.C."/>
            <person name="Wu Y.W."/>
            <person name="Wang H.Y."/>
            <person name="Lin C.I."/>
            <person name="Wu C.S."/>
            <person name="Ke H.M."/>
            <person name="Chang L.Y."/>
            <person name="Hsu C.Y."/>
            <person name="Yang H.T."/>
            <person name="Sudianto E."/>
            <person name="Hsu M.H."/>
            <person name="Wu K.P."/>
            <person name="Wang L.N."/>
            <person name="Leebens-Mack J.H."/>
            <person name="Tsai I.J."/>
        </authorList>
    </citation>
    <scope>NUCLEOTIDE SEQUENCE [LARGE SCALE GENOMIC DNA]</scope>
    <source>
        <strain evidence="3">cv. Chaw 1501</strain>
        <tissue evidence="2">Young leaves</tissue>
    </source>
</reference>
<feature type="compositionally biased region" description="Polar residues" evidence="1">
    <location>
        <begin position="1"/>
        <end position="11"/>
    </location>
</feature>
<evidence type="ECO:0000256" key="1">
    <source>
        <dbReference type="SAM" id="MobiDB-lite"/>
    </source>
</evidence>
<evidence type="ECO:0000313" key="2">
    <source>
        <dbReference type="EMBL" id="RWR79026.1"/>
    </source>
</evidence>
<keyword evidence="3" id="KW-1185">Reference proteome</keyword>
<organism evidence="2 3">
    <name type="scientific">Cinnamomum micranthum f. kanehirae</name>
    <dbReference type="NCBI Taxonomy" id="337451"/>
    <lineage>
        <taxon>Eukaryota</taxon>
        <taxon>Viridiplantae</taxon>
        <taxon>Streptophyta</taxon>
        <taxon>Embryophyta</taxon>
        <taxon>Tracheophyta</taxon>
        <taxon>Spermatophyta</taxon>
        <taxon>Magnoliopsida</taxon>
        <taxon>Magnoliidae</taxon>
        <taxon>Laurales</taxon>
        <taxon>Lauraceae</taxon>
        <taxon>Cinnamomum</taxon>
    </lineage>
</organism>
<feature type="region of interest" description="Disordered" evidence="1">
    <location>
        <begin position="1"/>
        <end position="24"/>
    </location>
</feature>
<dbReference type="Proteomes" id="UP000283530">
    <property type="component" value="Unassembled WGS sequence"/>
</dbReference>
<comment type="caution">
    <text evidence="2">The sequence shown here is derived from an EMBL/GenBank/DDBJ whole genome shotgun (WGS) entry which is preliminary data.</text>
</comment>
<protein>
    <submittedName>
        <fullName evidence="2">Uncharacterized protein</fullName>
    </submittedName>
</protein>
<sequence>MANQPQTQKRISASHRSHEENSSQKWECFKKIYKIEDLFDMDIDHRLSQAWQKISSKKRLLVRVGKVNLAYRKFTIERNEDPSKIAWYKSFDLML</sequence>